<keyword evidence="8" id="KW-1185">Reference proteome</keyword>
<dbReference type="Proteomes" id="UP000183974">
    <property type="component" value="Unassembled WGS sequence"/>
</dbReference>
<feature type="domain" description="PLD phosphodiesterase" evidence="6">
    <location>
        <begin position="157"/>
        <end position="184"/>
    </location>
</feature>
<reference evidence="7 8" key="1">
    <citation type="submission" date="2016-11" db="EMBL/GenBank/DDBJ databases">
        <authorList>
            <person name="Jaros S."/>
            <person name="Januszkiewicz K."/>
            <person name="Wedrychowicz H."/>
        </authorList>
    </citation>
    <scope>NUCLEOTIDE SEQUENCE [LARGE SCALE GENOMIC DNA]</scope>
    <source>
        <strain evidence="7 8">DSM 29589</strain>
    </source>
</reference>
<proteinExistence type="predicted"/>
<dbReference type="InterPro" id="IPR001736">
    <property type="entry name" value="PLipase_D/transphosphatidylase"/>
</dbReference>
<dbReference type="AlphaFoldDB" id="A0A1M7G7U7"/>
<evidence type="ECO:0000256" key="1">
    <source>
        <dbReference type="ARBA" id="ARBA00003145"/>
    </source>
</evidence>
<dbReference type="RefSeq" id="WP_073035680.1">
    <property type="nucleotide sequence ID" value="NZ_BMLR01000011.1"/>
</dbReference>
<dbReference type="PANTHER" id="PTHR21248:SF22">
    <property type="entry name" value="PHOSPHOLIPASE D"/>
    <property type="match status" value="1"/>
</dbReference>
<dbReference type="CDD" id="cd09105">
    <property type="entry name" value="PLDc_vPLD1_2_like_2"/>
    <property type="match status" value="1"/>
</dbReference>
<comment type="function">
    <text evidence="1">Could be a virulence factor.</text>
</comment>
<protein>
    <recommendedName>
        <fullName evidence="3">Phospholipase D</fullName>
    </recommendedName>
    <alternativeName>
        <fullName evidence="5">Choline phosphatase</fullName>
    </alternativeName>
</protein>
<evidence type="ECO:0000256" key="4">
    <source>
        <dbReference type="ARBA" id="ARBA00022525"/>
    </source>
</evidence>
<name>A0A1M7G7U7_9RHOB</name>
<dbReference type="Pfam" id="PF13091">
    <property type="entry name" value="PLDc_2"/>
    <property type="match status" value="1"/>
</dbReference>
<gene>
    <name evidence="7" type="ORF">SAMN05444398_11047</name>
</gene>
<evidence type="ECO:0000256" key="2">
    <source>
        <dbReference type="ARBA" id="ARBA00004613"/>
    </source>
</evidence>
<evidence type="ECO:0000313" key="7">
    <source>
        <dbReference type="EMBL" id="SHM12360.1"/>
    </source>
</evidence>
<feature type="domain" description="PLD phosphodiesterase" evidence="6">
    <location>
        <begin position="390"/>
        <end position="412"/>
    </location>
</feature>
<dbReference type="SUPFAM" id="SSF56024">
    <property type="entry name" value="Phospholipase D/nuclease"/>
    <property type="match status" value="2"/>
</dbReference>
<dbReference type="Pfam" id="PF00614">
    <property type="entry name" value="PLDc"/>
    <property type="match status" value="1"/>
</dbReference>
<evidence type="ECO:0000256" key="3">
    <source>
        <dbReference type="ARBA" id="ARBA00018392"/>
    </source>
</evidence>
<evidence type="ECO:0000259" key="6">
    <source>
        <dbReference type="PROSITE" id="PS50035"/>
    </source>
</evidence>
<dbReference type="GO" id="GO:0032049">
    <property type="term" value="P:cardiolipin biosynthetic process"/>
    <property type="evidence" value="ECO:0007669"/>
    <property type="project" value="UniProtKB-ARBA"/>
</dbReference>
<comment type="subcellular location">
    <subcellularLocation>
        <location evidence="2">Secreted</location>
    </subcellularLocation>
</comment>
<accession>A0A1M7G7U7</accession>
<keyword evidence="4" id="KW-0964">Secreted</keyword>
<dbReference type="PROSITE" id="PS50035">
    <property type="entry name" value="PLD"/>
    <property type="match status" value="2"/>
</dbReference>
<dbReference type="InterPro" id="IPR025202">
    <property type="entry name" value="PLD-like_dom"/>
</dbReference>
<dbReference type="SMART" id="SM00155">
    <property type="entry name" value="PLDc"/>
    <property type="match status" value="2"/>
</dbReference>
<dbReference type="PANTHER" id="PTHR21248">
    <property type="entry name" value="CARDIOLIPIN SYNTHASE"/>
    <property type="match status" value="1"/>
</dbReference>
<dbReference type="STRING" id="337701.SAMN05444398_11047"/>
<sequence>MVDTPLIPLITAAQVFPALERIAWEAEQELFLSFRIFDPDTALRSPELLDRGLTDWKSLLRHISNRGVRIRMIVSDFDAIFTKDLHRSAWTNAKGFADAMSGDCDVLCAPHGQFAGSLWMWALRSKIRSKMADLRNDPPEALTDLQKQILERGGRLRPVTLHQKFAVSDGHRAVIGGLDVNERRYDSPDHEREADKTWHDISAETSGPICQDIRAHFIDTWNRALDWQAPSLCDKGEHLPPATASQPNGDTRLVRTISMPRLTYSALGPDDHVTEHLDVLLKAFARARRHIYIETQFFRHRQLARTLADAGRRNPDLNLILLMPTEPERVIFDGDDGFDARLAQALQVRNLRQCHKAFGERMVAISPVQPRNTKPDEDGALEGAPIVYVHAKLTLIDDEWGMIGSANLNGRSMHWDTEASIAFDNPAVVQNLREELARKWLGDHFDQGDTTRASTWHKAAQSNAALSPDEREGFVMPYPYERNRRFALFLPVLPSKMF</sequence>
<dbReference type="OrthoDB" id="8828485at2"/>
<evidence type="ECO:0000256" key="5">
    <source>
        <dbReference type="ARBA" id="ARBA00029594"/>
    </source>
</evidence>
<dbReference type="EMBL" id="FRBR01000010">
    <property type="protein sequence ID" value="SHM12360.1"/>
    <property type="molecule type" value="Genomic_DNA"/>
</dbReference>
<organism evidence="7 8">
    <name type="scientific">Roseovarius pacificus</name>
    <dbReference type="NCBI Taxonomy" id="337701"/>
    <lineage>
        <taxon>Bacteria</taxon>
        <taxon>Pseudomonadati</taxon>
        <taxon>Pseudomonadota</taxon>
        <taxon>Alphaproteobacteria</taxon>
        <taxon>Rhodobacterales</taxon>
        <taxon>Roseobacteraceae</taxon>
        <taxon>Roseovarius</taxon>
    </lineage>
</organism>
<evidence type="ECO:0000313" key="8">
    <source>
        <dbReference type="Proteomes" id="UP000183974"/>
    </source>
</evidence>
<dbReference type="Gene3D" id="3.30.870.10">
    <property type="entry name" value="Endonuclease Chain A"/>
    <property type="match status" value="2"/>
</dbReference>
<dbReference type="GO" id="GO:0030572">
    <property type="term" value="F:phosphatidyltransferase activity"/>
    <property type="evidence" value="ECO:0007669"/>
    <property type="project" value="UniProtKB-ARBA"/>
</dbReference>
<dbReference type="GO" id="GO:0005576">
    <property type="term" value="C:extracellular region"/>
    <property type="evidence" value="ECO:0007669"/>
    <property type="project" value="UniProtKB-SubCell"/>
</dbReference>